<evidence type="ECO:0000256" key="1">
    <source>
        <dbReference type="ARBA" id="ARBA00005594"/>
    </source>
</evidence>
<dbReference type="EMBL" id="PDNA01000016">
    <property type="protein sequence ID" value="PGH26537.1"/>
    <property type="molecule type" value="Genomic_DNA"/>
</dbReference>
<protein>
    <recommendedName>
        <fullName evidence="2">valine--tRNA ligase</fullName>
        <ecNumber evidence="2">6.1.1.9</ecNumber>
    </recommendedName>
    <alternativeName>
        <fullName evidence="8">Valyl-tRNA synthetase</fullName>
    </alternativeName>
</protein>
<accession>A0A2B7Z127</accession>
<dbReference type="PANTHER" id="PTHR11946:SF109">
    <property type="entry name" value="VALINE--TRNA LIGASE"/>
    <property type="match status" value="1"/>
</dbReference>
<dbReference type="Proteomes" id="UP000224634">
    <property type="component" value="Unassembled WGS sequence"/>
</dbReference>
<evidence type="ECO:0000256" key="7">
    <source>
        <dbReference type="ARBA" id="ARBA00023146"/>
    </source>
</evidence>
<reference evidence="9 10" key="1">
    <citation type="submission" date="2017-10" db="EMBL/GenBank/DDBJ databases">
        <title>Comparative genomics in systemic dimorphic fungi from Ajellomycetaceae.</title>
        <authorList>
            <person name="Munoz J.F."/>
            <person name="Mcewen J.G."/>
            <person name="Clay O.K."/>
            <person name="Cuomo C.A."/>
        </authorList>
    </citation>
    <scope>NUCLEOTIDE SEQUENCE [LARGE SCALE GENOMIC DNA]</scope>
    <source>
        <strain evidence="9 10">UAMH7299</strain>
    </source>
</reference>
<evidence type="ECO:0000256" key="8">
    <source>
        <dbReference type="ARBA" id="ARBA00029936"/>
    </source>
</evidence>
<keyword evidence="7" id="KW-0030">Aminoacyl-tRNA synthetase</keyword>
<organism evidence="9 10">
    <name type="scientific">Polytolypa hystricis (strain UAMH7299)</name>
    <dbReference type="NCBI Taxonomy" id="1447883"/>
    <lineage>
        <taxon>Eukaryota</taxon>
        <taxon>Fungi</taxon>
        <taxon>Dikarya</taxon>
        <taxon>Ascomycota</taxon>
        <taxon>Pezizomycotina</taxon>
        <taxon>Eurotiomycetes</taxon>
        <taxon>Eurotiomycetidae</taxon>
        <taxon>Onygenales</taxon>
        <taxon>Onygenales incertae sedis</taxon>
        <taxon>Polytolypa</taxon>
    </lineage>
</organism>
<dbReference type="AlphaFoldDB" id="A0A2B7Z127"/>
<evidence type="ECO:0000256" key="6">
    <source>
        <dbReference type="ARBA" id="ARBA00022917"/>
    </source>
</evidence>
<dbReference type="InterPro" id="IPR014729">
    <property type="entry name" value="Rossmann-like_a/b/a_fold"/>
</dbReference>
<dbReference type="GO" id="GO:0005829">
    <property type="term" value="C:cytosol"/>
    <property type="evidence" value="ECO:0007669"/>
    <property type="project" value="TreeGrafter"/>
</dbReference>
<dbReference type="GO" id="GO:0005524">
    <property type="term" value="F:ATP binding"/>
    <property type="evidence" value="ECO:0007669"/>
    <property type="project" value="UniProtKB-KW"/>
</dbReference>
<dbReference type="STRING" id="1447883.A0A2B7Z127"/>
<keyword evidence="5" id="KW-0067">ATP-binding</keyword>
<comment type="caution">
    <text evidence="9">The sequence shown here is derived from an EMBL/GenBank/DDBJ whole genome shotgun (WGS) entry which is preliminary data.</text>
</comment>
<keyword evidence="4" id="KW-0547">Nucleotide-binding</keyword>
<keyword evidence="6" id="KW-0648">Protein biosynthesis</keyword>
<dbReference type="InterPro" id="IPR002303">
    <property type="entry name" value="Valyl-tRNA_ligase"/>
</dbReference>
<keyword evidence="3" id="KW-0436">Ligase</keyword>
<evidence type="ECO:0000313" key="10">
    <source>
        <dbReference type="Proteomes" id="UP000224634"/>
    </source>
</evidence>
<proteinExistence type="inferred from homology"/>
<evidence type="ECO:0000256" key="2">
    <source>
        <dbReference type="ARBA" id="ARBA00013169"/>
    </source>
</evidence>
<dbReference type="EC" id="6.1.1.9" evidence="2"/>
<dbReference type="PANTHER" id="PTHR11946">
    <property type="entry name" value="VALYL-TRNA SYNTHETASES"/>
    <property type="match status" value="1"/>
</dbReference>
<evidence type="ECO:0000256" key="3">
    <source>
        <dbReference type="ARBA" id="ARBA00022598"/>
    </source>
</evidence>
<dbReference type="Gene3D" id="3.40.50.620">
    <property type="entry name" value="HUPs"/>
    <property type="match status" value="1"/>
</dbReference>
<evidence type="ECO:0000313" key="9">
    <source>
        <dbReference type="EMBL" id="PGH26537.1"/>
    </source>
</evidence>
<comment type="similarity">
    <text evidence="1">Belongs to the class-I aminoacyl-tRNA synthetase family.</text>
</comment>
<evidence type="ECO:0000256" key="4">
    <source>
        <dbReference type="ARBA" id="ARBA00022741"/>
    </source>
</evidence>
<dbReference type="GO" id="GO:0004832">
    <property type="term" value="F:valine-tRNA ligase activity"/>
    <property type="evidence" value="ECO:0007669"/>
    <property type="project" value="UniProtKB-EC"/>
</dbReference>
<dbReference type="SUPFAM" id="SSF52374">
    <property type="entry name" value="Nucleotidylyl transferase"/>
    <property type="match status" value="1"/>
</dbReference>
<gene>
    <name evidence="9" type="ORF">AJ80_01851</name>
</gene>
<dbReference type="GO" id="GO:0006438">
    <property type="term" value="P:valyl-tRNA aminoacylation"/>
    <property type="evidence" value="ECO:0007669"/>
    <property type="project" value="InterPro"/>
</dbReference>
<name>A0A2B7Z127_POLH7</name>
<keyword evidence="10" id="KW-1185">Reference proteome</keyword>
<evidence type="ECO:0000256" key="5">
    <source>
        <dbReference type="ARBA" id="ARBA00022840"/>
    </source>
</evidence>
<sequence>MADAAIDAVHSGDIKIRPETAEKFYFHWFGNDHRVPAYFVKFETEADGNGSNQTDDDSELWVTGCTEEEAYGKAAKKYPGHIFQPIRDADVLDTWFSSTIFHSRMT</sequence>